<dbReference type="GO" id="GO:0005829">
    <property type="term" value="C:cytosol"/>
    <property type="evidence" value="ECO:0007669"/>
    <property type="project" value="TreeGrafter"/>
</dbReference>
<keyword evidence="1 7" id="KW-0436">Ligase</keyword>
<organism evidence="9 10">
    <name type="scientific">Pseudomonas fluorescens</name>
    <dbReference type="NCBI Taxonomy" id="294"/>
    <lineage>
        <taxon>Bacteria</taxon>
        <taxon>Pseudomonadati</taxon>
        <taxon>Pseudomonadota</taxon>
        <taxon>Gammaproteobacteria</taxon>
        <taxon>Pseudomonadales</taxon>
        <taxon>Pseudomonadaceae</taxon>
        <taxon>Pseudomonas</taxon>
    </lineage>
</organism>
<keyword evidence="5 7" id="KW-0030">Aminoacyl-tRNA synthetase</keyword>
<keyword evidence="3 7" id="KW-0067">ATP-binding</keyword>
<dbReference type="InterPro" id="IPR029038">
    <property type="entry name" value="MetRS_Zn"/>
</dbReference>
<dbReference type="InterPro" id="IPR014729">
    <property type="entry name" value="Rossmann-like_a/b/a_fold"/>
</dbReference>
<dbReference type="EMBL" id="JXNZ01000027">
    <property type="protein sequence ID" value="KIQ60587.1"/>
    <property type="molecule type" value="Genomic_DNA"/>
</dbReference>
<keyword evidence="2 7" id="KW-0547">Nucleotide-binding</keyword>
<evidence type="ECO:0000256" key="1">
    <source>
        <dbReference type="ARBA" id="ARBA00022598"/>
    </source>
</evidence>
<comment type="caution">
    <text evidence="9">The sequence shown here is derived from an EMBL/GenBank/DDBJ whole genome shotgun (WGS) entry which is preliminary data.</text>
</comment>
<evidence type="ECO:0000256" key="2">
    <source>
        <dbReference type="ARBA" id="ARBA00022741"/>
    </source>
</evidence>
<dbReference type="RefSeq" id="WP_042728690.1">
    <property type="nucleotide sequence ID" value="NZ_JXNZ01000027.1"/>
</dbReference>
<dbReference type="GO" id="GO:0005524">
    <property type="term" value="F:ATP binding"/>
    <property type="evidence" value="ECO:0007669"/>
    <property type="project" value="UniProtKB-KW"/>
</dbReference>
<evidence type="ECO:0000313" key="9">
    <source>
        <dbReference type="EMBL" id="KIQ60587.1"/>
    </source>
</evidence>
<dbReference type="NCBIfam" id="NF008859">
    <property type="entry name" value="PRK11893.2-1"/>
    <property type="match status" value="1"/>
</dbReference>
<dbReference type="GO" id="GO:0004825">
    <property type="term" value="F:methionine-tRNA ligase activity"/>
    <property type="evidence" value="ECO:0007669"/>
    <property type="project" value="UniProtKB-EC"/>
</dbReference>
<gene>
    <name evidence="9" type="ORF">RL74_04840</name>
</gene>
<dbReference type="Gene3D" id="3.40.50.620">
    <property type="entry name" value="HUPs"/>
    <property type="match status" value="1"/>
</dbReference>
<protein>
    <recommendedName>
        <fullName evidence="8">Methionyl/Leucyl tRNA synthetase domain-containing protein</fullName>
    </recommendedName>
</protein>
<evidence type="ECO:0000256" key="3">
    <source>
        <dbReference type="ARBA" id="ARBA00022840"/>
    </source>
</evidence>
<evidence type="ECO:0000259" key="8">
    <source>
        <dbReference type="Pfam" id="PF09334"/>
    </source>
</evidence>
<comment type="similarity">
    <text evidence="7">Belongs to the class-I aminoacyl-tRNA synthetase family.</text>
</comment>
<evidence type="ECO:0000313" key="10">
    <source>
        <dbReference type="Proteomes" id="UP000032101"/>
    </source>
</evidence>
<feature type="domain" description="Methionyl/Leucyl tRNA synthetase" evidence="8">
    <location>
        <begin position="5"/>
        <end position="377"/>
    </location>
</feature>
<dbReference type="GO" id="GO:0006431">
    <property type="term" value="P:methionyl-tRNA aminoacylation"/>
    <property type="evidence" value="ECO:0007669"/>
    <property type="project" value="TreeGrafter"/>
</dbReference>
<dbReference type="PANTHER" id="PTHR45765:SF1">
    <property type="entry name" value="METHIONINE--TRNA LIGASE, CYTOPLASMIC"/>
    <property type="match status" value="1"/>
</dbReference>
<dbReference type="Proteomes" id="UP000032101">
    <property type="component" value="Unassembled WGS sequence"/>
</dbReference>
<dbReference type="OrthoDB" id="9810191at2"/>
<evidence type="ECO:0000256" key="4">
    <source>
        <dbReference type="ARBA" id="ARBA00022917"/>
    </source>
</evidence>
<dbReference type="PATRIC" id="fig|294.124.peg.989"/>
<evidence type="ECO:0000256" key="7">
    <source>
        <dbReference type="RuleBase" id="RU363039"/>
    </source>
</evidence>
<sequence>MSKFIVTITPPTPNGDLHIGHLAGPFLSADIFTRTQRQKGHDCVLVSYSDDYQSYMLRRGREQGREPAQIGEENTRKINLSLKMAGIEVDHWMRSLDNACFRDAVLELYHQGVNDRNIYQKTVLAPFCRACNVWGYEAFGRGQCSSCGQDSDASQCEECACAPNYLYMKNFRCKLCGGEHEWVEKDHAYLNIGKNVHKLRAWLGDSAVRLNSRAFVERELAPTPEDWQITRHGDAGLDIGQPHLGKVHTWFMGMAGYIAATREHFTVNQQTPELFDSFWRSDDTTLVGFLGYDCLYSHGIAYPILLAGSPYAKKKQRLYTNMFLKLNGLNLSTSRNHAIWIRDLVSDYDTDSVRLYMALLAPEEQESDFVETQFVEWHQTFYQNTLETLTVAATQESPHFWLDGMQRNEHKLLCEVYNRWSAVTSADSFSSRNLAALAVELYEMAYERLQAEQPLYYLVALASCICAPITPTLSRQIQKRCSINEALVLDNLMNANFLDYSI</sequence>
<dbReference type="PANTHER" id="PTHR45765">
    <property type="entry name" value="METHIONINE--TRNA LIGASE"/>
    <property type="match status" value="1"/>
</dbReference>
<dbReference type="Gene3D" id="2.20.28.20">
    <property type="entry name" value="Methionyl-tRNA synthetase, Zn-domain"/>
    <property type="match status" value="1"/>
</dbReference>
<dbReference type="InterPro" id="IPR015413">
    <property type="entry name" value="Methionyl/Leucyl_tRNA_Synth"/>
</dbReference>
<reference evidence="9 10" key="1">
    <citation type="submission" date="2015-01" db="EMBL/GenBank/DDBJ databases">
        <title>Draft Genome Sequence of the Biocontrol and Plant Growth-Promoting Rhizobacteria (PGPR) Pseudomonas fluorescens UM270.</title>
        <authorList>
            <person name="Hernandez-Salmeron J.E."/>
            <person name="Santoyo G."/>
            <person name="Moreno-Hagelsieb G."/>
            <person name="Hernandez-Leon R."/>
        </authorList>
    </citation>
    <scope>NUCLEOTIDE SEQUENCE [LARGE SCALE GENOMIC DNA]</scope>
    <source>
        <strain evidence="9 10">UM270</strain>
    </source>
</reference>
<dbReference type="SUPFAM" id="SSF52374">
    <property type="entry name" value="Nucleotidylyl transferase"/>
    <property type="match status" value="1"/>
</dbReference>
<accession>A0A0D0PJ50</accession>
<comment type="catalytic activity">
    <reaction evidence="6">
        <text>tRNA(Met) + L-methionine + ATP = L-methionyl-tRNA(Met) + AMP + diphosphate</text>
        <dbReference type="Rhea" id="RHEA:13481"/>
        <dbReference type="Rhea" id="RHEA-COMP:9667"/>
        <dbReference type="Rhea" id="RHEA-COMP:9698"/>
        <dbReference type="ChEBI" id="CHEBI:30616"/>
        <dbReference type="ChEBI" id="CHEBI:33019"/>
        <dbReference type="ChEBI" id="CHEBI:57844"/>
        <dbReference type="ChEBI" id="CHEBI:78442"/>
        <dbReference type="ChEBI" id="CHEBI:78530"/>
        <dbReference type="ChEBI" id="CHEBI:456215"/>
        <dbReference type="EC" id="6.1.1.10"/>
    </reaction>
</comment>
<dbReference type="InterPro" id="IPR023458">
    <property type="entry name" value="Met-tRNA_ligase_1"/>
</dbReference>
<keyword evidence="4 7" id="KW-0648">Protein biosynthesis</keyword>
<proteinExistence type="inferred from homology"/>
<evidence type="ECO:0000256" key="5">
    <source>
        <dbReference type="ARBA" id="ARBA00023146"/>
    </source>
</evidence>
<dbReference type="AlphaFoldDB" id="A0A0D0PJ50"/>
<dbReference type="Pfam" id="PF09334">
    <property type="entry name" value="tRNA-synt_1g"/>
    <property type="match status" value="1"/>
</dbReference>
<dbReference type="PROSITE" id="PS00178">
    <property type="entry name" value="AA_TRNA_LIGASE_I"/>
    <property type="match status" value="1"/>
</dbReference>
<evidence type="ECO:0000256" key="6">
    <source>
        <dbReference type="ARBA" id="ARBA00047364"/>
    </source>
</evidence>
<name>A0A0D0PJ50_PSEFL</name>
<dbReference type="InterPro" id="IPR001412">
    <property type="entry name" value="aa-tRNA-synth_I_CS"/>
</dbReference>